<sequence>MANKEIIDPERLKEMFADQQQERKAFVLLPSIEGFTVFEVEIGCAKLALTAQALKENNDASTKKRQNDKPAQR</sequence>
<keyword evidence="2" id="KW-1185">Reference proteome</keyword>
<gene>
    <name evidence="1" type="ORF">BXY64_2413</name>
</gene>
<evidence type="ECO:0000313" key="2">
    <source>
        <dbReference type="Proteomes" id="UP000284531"/>
    </source>
</evidence>
<reference evidence="1 2" key="1">
    <citation type="submission" date="2018-09" db="EMBL/GenBank/DDBJ databases">
        <title>Genomic Encyclopedia of Archaeal and Bacterial Type Strains, Phase II (KMG-II): from individual species to whole genera.</title>
        <authorList>
            <person name="Goeker M."/>
        </authorList>
    </citation>
    <scope>NUCLEOTIDE SEQUENCE [LARGE SCALE GENOMIC DNA]</scope>
    <source>
        <strain evidence="1 2">DSM 21950</strain>
    </source>
</reference>
<dbReference type="RefSeq" id="WP_120240203.1">
    <property type="nucleotide sequence ID" value="NZ_RAPQ01000009.1"/>
</dbReference>
<dbReference type="Proteomes" id="UP000284531">
    <property type="component" value="Unassembled WGS sequence"/>
</dbReference>
<comment type="caution">
    <text evidence="1">The sequence shown here is derived from an EMBL/GenBank/DDBJ whole genome shotgun (WGS) entry which is preliminary data.</text>
</comment>
<accession>A0A419X3M2</accession>
<evidence type="ECO:0000313" key="1">
    <source>
        <dbReference type="EMBL" id="RKE02325.1"/>
    </source>
</evidence>
<dbReference type="AlphaFoldDB" id="A0A419X3M2"/>
<proteinExistence type="predicted"/>
<dbReference type="EMBL" id="RAPQ01000009">
    <property type="protein sequence ID" value="RKE02325.1"/>
    <property type="molecule type" value="Genomic_DNA"/>
</dbReference>
<protein>
    <submittedName>
        <fullName evidence="1">Uncharacterized protein</fullName>
    </submittedName>
</protein>
<name>A0A419X3M2_9BACT</name>
<organism evidence="1 2">
    <name type="scientific">Marinifilum flexuosum</name>
    <dbReference type="NCBI Taxonomy" id="1117708"/>
    <lineage>
        <taxon>Bacteria</taxon>
        <taxon>Pseudomonadati</taxon>
        <taxon>Bacteroidota</taxon>
        <taxon>Bacteroidia</taxon>
        <taxon>Marinilabiliales</taxon>
        <taxon>Marinifilaceae</taxon>
    </lineage>
</organism>